<evidence type="ECO:0000313" key="2">
    <source>
        <dbReference type="Proteomes" id="UP000002218"/>
    </source>
</evidence>
<dbReference type="InParanoid" id="C8XD95"/>
<keyword evidence="2" id="KW-1185">Reference proteome</keyword>
<accession>C8XD95</accession>
<dbReference type="STRING" id="479431.Namu_5319"/>
<dbReference type="OrthoDB" id="5193241at2"/>
<dbReference type="HOGENOM" id="CLU_125494_1_0_11"/>
<organism evidence="1 2">
    <name type="scientific">Nakamurella multipartita (strain ATCC 700099 / DSM 44233 / CIP 104796 / JCM 9543 / NBRC 105858 / Y-104)</name>
    <name type="common">Microsphaera multipartita</name>
    <dbReference type="NCBI Taxonomy" id="479431"/>
    <lineage>
        <taxon>Bacteria</taxon>
        <taxon>Bacillati</taxon>
        <taxon>Actinomycetota</taxon>
        <taxon>Actinomycetes</taxon>
        <taxon>Nakamurellales</taxon>
        <taxon>Nakamurellaceae</taxon>
        <taxon>Nakamurella</taxon>
    </lineage>
</organism>
<dbReference type="KEGG" id="nml:Namu_5319"/>
<dbReference type="eggNOG" id="ENOG50330QX">
    <property type="taxonomic scope" value="Bacteria"/>
</dbReference>
<dbReference type="Proteomes" id="UP000002218">
    <property type="component" value="Chromosome"/>
</dbReference>
<gene>
    <name evidence="1" type="ordered locus">Namu_5319</name>
</gene>
<dbReference type="EMBL" id="CP001737">
    <property type="protein sequence ID" value="ACV81585.1"/>
    <property type="molecule type" value="Genomic_DNA"/>
</dbReference>
<evidence type="ECO:0000313" key="1">
    <source>
        <dbReference type="EMBL" id="ACV81585.1"/>
    </source>
</evidence>
<reference evidence="2" key="1">
    <citation type="submission" date="2009-09" db="EMBL/GenBank/DDBJ databases">
        <title>The complete genome of Nakamurella multipartita DSM 44233.</title>
        <authorList>
            <consortium name="US DOE Joint Genome Institute (JGI-PGF)"/>
            <person name="Lucas S."/>
            <person name="Copeland A."/>
            <person name="Lapidus A."/>
            <person name="Glavina del Rio T."/>
            <person name="Dalin E."/>
            <person name="Tice H."/>
            <person name="Bruce D."/>
            <person name="Goodwin L."/>
            <person name="Pitluck S."/>
            <person name="Kyrpides N."/>
            <person name="Mavromatis K."/>
            <person name="Ivanova N."/>
            <person name="Ovchinnikova G."/>
            <person name="Sims D."/>
            <person name="Meincke L."/>
            <person name="Brettin T."/>
            <person name="Detter J.C."/>
            <person name="Han C."/>
            <person name="Larimer F."/>
            <person name="Land M."/>
            <person name="Hauser L."/>
            <person name="Markowitz V."/>
            <person name="Cheng J.-F."/>
            <person name="Hugenholtz P."/>
            <person name="Woyke T."/>
            <person name="Wu D."/>
            <person name="Klenk H.-P."/>
            <person name="Eisen J.A."/>
        </authorList>
    </citation>
    <scope>NUCLEOTIDE SEQUENCE [LARGE SCALE GENOMIC DNA]</scope>
    <source>
        <strain evidence="2">ATCC 700099 / DSM 44233 / CIP 104796 / JCM 9543 / NBRC 105858 / Y-104</strain>
    </source>
</reference>
<protein>
    <submittedName>
        <fullName evidence="1">Uncharacterized protein</fullName>
    </submittedName>
</protein>
<dbReference type="RefSeq" id="WP_015750389.1">
    <property type="nucleotide sequence ID" value="NC_013235.1"/>
</dbReference>
<dbReference type="AlphaFoldDB" id="C8XD95"/>
<proteinExistence type="predicted"/>
<sequence length="167" mass="17920">MTTSGWMEDDEALVAQLRQALAQATDRTPEPGGPGLDPDTVERMYAAARAAFTWRTIDQELELLAIAEESAGAPVLVRGAEEPVTRTLEFAGRSVSIELEIGPEIIVGQIYPLQAGRLTLLTPAGEESDVTADDVGCFTFPRPPGGPFRLRCTTADAGVITDWICMT</sequence>
<reference evidence="1 2" key="2">
    <citation type="journal article" date="2010" name="Stand. Genomic Sci.">
        <title>Complete genome sequence of Nakamurella multipartita type strain (Y-104).</title>
        <authorList>
            <person name="Tice H."/>
            <person name="Mayilraj S."/>
            <person name="Sims D."/>
            <person name="Lapidus A."/>
            <person name="Nolan M."/>
            <person name="Lucas S."/>
            <person name="Glavina Del Rio T."/>
            <person name="Copeland A."/>
            <person name="Cheng J.F."/>
            <person name="Meincke L."/>
            <person name="Bruce D."/>
            <person name="Goodwin L."/>
            <person name="Pitluck S."/>
            <person name="Ivanova N."/>
            <person name="Mavromatis K."/>
            <person name="Ovchinnikova G."/>
            <person name="Pati A."/>
            <person name="Chen A."/>
            <person name="Palaniappan K."/>
            <person name="Land M."/>
            <person name="Hauser L."/>
            <person name="Chang Y.J."/>
            <person name="Jeffries C.D."/>
            <person name="Detter J.C."/>
            <person name="Brettin T."/>
            <person name="Rohde M."/>
            <person name="Goker M."/>
            <person name="Bristow J."/>
            <person name="Eisen J.A."/>
            <person name="Markowitz V."/>
            <person name="Hugenholtz P."/>
            <person name="Kyrpides N.C."/>
            <person name="Klenk H.P."/>
            <person name="Chen F."/>
        </authorList>
    </citation>
    <scope>NUCLEOTIDE SEQUENCE [LARGE SCALE GENOMIC DNA]</scope>
    <source>
        <strain evidence="2">ATCC 700099 / DSM 44233 / CIP 104796 / JCM 9543 / NBRC 105858 / Y-104</strain>
    </source>
</reference>
<name>C8XD95_NAKMY</name>